<dbReference type="InterPro" id="IPR002223">
    <property type="entry name" value="Kunitz_BPTI"/>
</dbReference>
<accession>A0ABQ9H8Q0</accession>
<evidence type="ECO:0000259" key="4">
    <source>
        <dbReference type="PROSITE" id="PS50279"/>
    </source>
</evidence>
<dbReference type="InterPro" id="IPR036880">
    <property type="entry name" value="Kunitz_BPTI_sf"/>
</dbReference>
<dbReference type="EMBL" id="JARBHB010000006">
    <property type="protein sequence ID" value="KAJ8880674.1"/>
    <property type="molecule type" value="Genomic_DNA"/>
</dbReference>
<feature type="domain" description="BPTI/Kunitz inhibitor" evidence="4">
    <location>
        <begin position="1"/>
        <end position="50"/>
    </location>
</feature>
<dbReference type="InterPro" id="IPR020901">
    <property type="entry name" value="Prtase_inh_Kunz-CS"/>
</dbReference>
<reference evidence="5 6" key="1">
    <citation type="submission" date="2023-02" db="EMBL/GenBank/DDBJ databases">
        <title>LHISI_Scaffold_Assembly.</title>
        <authorList>
            <person name="Stuart O.P."/>
            <person name="Cleave R."/>
            <person name="Magrath M.J.L."/>
            <person name="Mikheyev A.S."/>
        </authorList>
    </citation>
    <scope>NUCLEOTIDE SEQUENCE [LARGE SCALE GENOMIC DNA]</scope>
    <source>
        <strain evidence="5">Daus_M_001</strain>
        <tissue evidence="5">Leg muscle</tissue>
    </source>
</reference>
<evidence type="ECO:0000256" key="2">
    <source>
        <dbReference type="ARBA" id="ARBA00022900"/>
    </source>
</evidence>
<name>A0ABQ9H8Q0_9NEOP</name>
<dbReference type="SMART" id="SM00131">
    <property type="entry name" value="KU"/>
    <property type="match status" value="2"/>
</dbReference>
<keyword evidence="6" id="KW-1185">Reference proteome</keyword>
<dbReference type="Proteomes" id="UP001159363">
    <property type="component" value="Chromosome 5"/>
</dbReference>
<dbReference type="InterPro" id="IPR050098">
    <property type="entry name" value="TFPI/VKTCI-like"/>
</dbReference>
<dbReference type="PRINTS" id="PR00759">
    <property type="entry name" value="BASICPTASE"/>
</dbReference>
<proteinExistence type="predicted"/>
<sequence length="138" mass="15416">MLPRVVGPCRGRQSNWYYDPASDTCKEFEYGGCQGNGNRFADQQACEERCQRSRITTTRPTVRPPSTSYPVVQPSDICLAPVDRGPCTEEQPNWYFDGYSRTCQAFVYGGCGGNANRFQSEEQCERQCGVNIGKGECS</sequence>
<dbReference type="Pfam" id="PF00014">
    <property type="entry name" value="Kunitz_BPTI"/>
    <property type="match status" value="2"/>
</dbReference>
<keyword evidence="2" id="KW-0722">Serine protease inhibitor</keyword>
<protein>
    <recommendedName>
        <fullName evidence="4">BPTI/Kunitz inhibitor domain-containing protein</fullName>
    </recommendedName>
</protein>
<organism evidence="5 6">
    <name type="scientific">Dryococelus australis</name>
    <dbReference type="NCBI Taxonomy" id="614101"/>
    <lineage>
        <taxon>Eukaryota</taxon>
        <taxon>Metazoa</taxon>
        <taxon>Ecdysozoa</taxon>
        <taxon>Arthropoda</taxon>
        <taxon>Hexapoda</taxon>
        <taxon>Insecta</taxon>
        <taxon>Pterygota</taxon>
        <taxon>Neoptera</taxon>
        <taxon>Polyneoptera</taxon>
        <taxon>Phasmatodea</taxon>
        <taxon>Verophasmatodea</taxon>
        <taxon>Anareolatae</taxon>
        <taxon>Phasmatidae</taxon>
        <taxon>Eurycanthinae</taxon>
        <taxon>Dryococelus</taxon>
    </lineage>
</organism>
<dbReference type="PANTHER" id="PTHR10083:SF374">
    <property type="entry name" value="BPTI_KUNITZ INHIBITOR DOMAIN-CONTAINING PROTEIN"/>
    <property type="match status" value="1"/>
</dbReference>
<dbReference type="CDD" id="cd00109">
    <property type="entry name" value="Kunitz-type"/>
    <property type="match status" value="2"/>
</dbReference>
<keyword evidence="3" id="KW-1015">Disulfide bond</keyword>
<evidence type="ECO:0000313" key="6">
    <source>
        <dbReference type="Proteomes" id="UP001159363"/>
    </source>
</evidence>
<evidence type="ECO:0000256" key="3">
    <source>
        <dbReference type="ARBA" id="ARBA00023157"/>
    </source>
</evidence>
<gene>
    <name evidence="5" type="ORF">PR048_017144</name>
</gene>
<dbReference type="SUPFAM" id="SSF57362">
    <property type="entry name" value="BPTI-like"/>
    <property type="match status" value="2"/>
</dbReference>
<evidence type="ECO:0000313" key="5">
    <source>
        <dbReference type="EMBL" id="KAJ8880674.1"/>
    </source>
</evidence>
<evidence type="ECO:0000256" key="1">
    <source>
        <dbReference type="ARBA" id="ARBA00022690"/>
    </source>
</evidence>
<dbReference type="PANTHER" id="PTHR10083">
    <property type="entry name" value="KUNITZ-TYPE PROTEASE INHIBITOR-RELATED"/>
    <property type="match status" value="1"/>
</dbReference>
<keyword evidence="1" id="KW-0646">Protease inhibitor</keyword>
<comment type="caution">
    <text evidence="5">The sequence shown here is derived from an EMBL/GenBank/DDBJ whole genome shotgun (WGS) entry which is preliminary data.</text>
</comment>
<dbReference type="PROSITE" id="PS50279">
    <property type="entry name" value="BPTI_KUNITZ_2"/>
    <property type="match status" value="2"/>
</dbReference>
<dbReference type="PROSITE" id="PS00280">
    <property type="entry name" value="BPTI_KUNITZ_1"/>
    <property type="match status" value="2"/>
</dbReference>
<feature type="domain" description="BPTI/Kunitz inhibitor" evidence="4">
    <location>
        <begin position="78"/>
        <end position="128"/>
    </location>
</feature>
<dbReference type="Gene3D" id="4.10.410.10">
    <property type="entry name" value="Pancreatic trypsin inhibitor Kunitz domain"/>
    <property type="match status" value="2"/>
</dbReference>